<dbReference type="NCBIfam" id="TIGR01951">
    <property type="entry name" value="nusB"/>
    <property type="match status" value="1"/>
</dbReference>
<dbReference type="InterPro" id="IPR011605">
    <property type="entry name" value="NusB_fam"/>
</dbReference>
<gene>
    <name evidence="6 8" type="primary">nusB</name>
    <name evidence="8" type="ORF">L3556_07960</name>
</gene>
<evidence type="ECO:0000256" key="6">
    <source>
        <dbReference type="HAMAP-Rule" id="MF_00073"/>
    </source>
</evidence>
<keyword evidence="2 6" id="KW-0889">Transcription antitermination</keyword>
<dbReference type="RefSeq" id="WP_277866753.1">
    <property type="nucleotide sequence ID" value="NZ_JAKKUT010000002.1"/>
</dbReference>
<feature type="domain" description="NusB/RsmB/TIM44" evidence="7">
    <location>
        <begin position="104"/>
        <end position="200"/>
    </location>
</feature>
<dbReference type="Gene3D" id="1.10.940.10">
    <property type="entry name" value="NusB-like"/>
    <property type="match status" value="1"/>
</dbReference>
<comment type="function">
    <text evidence="6">Involved in transcription antitermination. Required for transcription of ribosomal RNA (rRNA) genes. Binds specifically to the boxA antiterminator sequence of the ribosomal RNA (rrn) operons.</text>
</comment>
<evidence type="ECO:0000313" key="8">
    <source>
        <dbReference type="EMBL" id="MDG2990860.1"/>
    </source>
</evidence>
<evidence type="ECO:0000256" key="1">
    <source>
        <dbReference type="ARBA" id="ARBA00005952"/>
    </source>
</evidence>
<comment type="caution">
    <text evidence="8">The sequence shown here is derived from an EMBL/GenBank/DDBJ whole genome shotgun (WGS) entry which is preliminary data.</text>
</comment>
<dbReference type="InterPro" id="IPR035926">
    <property type="entry name" value="NusB-like_sf"/>
</dbReference>
<dbReference type="PANTHER" id="PTHR11078">
    <property type="entry name" value="N UTILIZATION SUBSTANCE PROTEIN B-RELATED"/>
    <property type="match status" value="1"/>
</dbReference>
<evidence type="ECO:0000256" key="4">
    <source>
        <dbReference type="ARBA" id="ARBA00023015"/>
    </source>
</evidence>
<sequence length="213" mass="23854">MTTPRRAARELALLSAAQVLSQPHTLSEQDCRSLMLAAIRTLALEVRESLELASSDLNESHGLLLKSELAAPEYKKAQSYLQKAIETTESTINRLGTALELPEILYFAHQDEVQMYALALLNCLNTHQATLDQTLGESLVDWQVDRLANIDRTILQLAIAEMMYLDVARKVAINEAVELAKRYSDEGGHRFINGVLRRFSDRQIQESNTSKAT</sequence>
<dbReference type="PANTHER" id="PTHR11078:SF3">
    <property type="entry name" value="ANTITERMINATION NUSB DOMAIN-CONTAINING PROTEIN"/>
    <property type="match status" value="1"/>
</dbReference>
<evidence type="ECO:0000313" key="9">
    <source>
        <dbReference type="Proteomes" id="UP001154265"/>
    </source>
</evidence>
<reference evidence="8" key="1">
    <citation type="journal article" date="2022" name="Genome Biol. Evol.">
        <title>A New Gene Family Diagnostic for Intracellular Biomineralization of Amorphous Ca Carbonates by Cyanobacteria.</title>
        <authorList>
            <person name="Benzerara K."/>
            <person name="Duprat E."/>
            <person name="Bitard-Feildel T."/>
            <person name="Caumes G."/>
            <person name="Cassier-Chauvat C."/>
            <person name="Chauvat F."/>
            <person name="Dezi M."/>
            <person name="Diop S.I."/>
            <person name="Gaschignard G."/>
            <person name="Gorgen S."/>
            <person name="Gugger M."/>
            <person name="Lopez-Garcia P."/>
            <person name="Millet M."/>
            <person name="Skouri-Panet F."/>
            <person name="Moreira D."/>
            <person name="Callebaut I."/>
        </authorList>
    </citation>
    <scope>NUCLEOTIDE SEQUENCE</scope>
    <source>
        <strain evidence="8">G9</strain>
    </source>
</reference>
<evidence type="ECO:0000259" key="7">
    <source>
        <dbReference type="Pfam" id="PF01029"/>
    </source>
</evidence>
<dbReference type="InterPro" id="IPR006027">
    <property type="entry name" value="NusB_RsmB_TIM44"/>
</dbReference>
<keyword evidence="4 6" id="KW-0805">Transcription regulation</keyword>
<keyword evidence="5 6" id="KW-0804">Transcription</keyword>
<dbReference type="EMBL" id="JAKKUT010000002">
    <property type="protein sequence ID" value="MDG2990860.1"/>
    <property type="molecule type" value="Genomic_DNA"/>
</dbReference>
<evidence type="ECO:0000256" key="2">
    <source>
        <dbReference type="ARBA" id="ARBA00022814"/>
    </source>
</evidence>
<proteinExistence type="inferred from homology"/>
<evidence type="ECO:0000256" key="5">
    <source>
        <dbReference type="ARBA" id="ARBA00023163"/>
    </source>
</evidence>
<dbReference type="HAMAP" id="MF_00073">
    <property type="entry name" value="NusB"/>
    <property type="match status" value="1"/>
</dbReference>
<keyword evidence="9" id="KW-1185">Reference proteome</keyword>
<dbReference type="Pfam" id="PF01029">
    <property type="entry name" value="NusB"/>
    <property type="match status" value="1"/>
</dbReference>
<dbReference type="SUPFAM" id="SSF48013">
    <property type="entry name" value="NusB-like"/>
    <property type="match status" value="1"/>
</dbReference>
<evidence type="ECO:0000256" key="3">
    <source>
        <dbReference type="ARBA" id="ARBA00022884"/>
    </source>
</evidence>
<name>A0ABT6EZ68_9SYNE</name>
<organism evidence="8 9">
    <name type="scientific">Candidatus Synechococcus calcipolaris G9</name>
    <dbReference type="NCBI Taxonomy" id="1497997"/>
    <lineage>
        <taxon>Bacteria</taxon>
        <taxon>Bacillati</taxon>
        <taxon>Cyanobacteriota</taxon>
        <taxon>Cyanophyceae</taxon>
        <taxon>Synechococcales</taxon>
        <taxon>Synechococcaceae</taxon>
        <taxon>Synechococcus</taxon>
    </lineage>
</organism>
<protein>
    <recommendedName>
        <fullName evidence="6">Transcription antitermination protein NusB</fullName>
    </recommendedName>
    <alternativeName>
        <fullName evidence="6">Antitermination factor NusB</fullName>
    </alternativeName>
</protein>
<dbReference type="Proteomes" id="UP001154265">
    <property type="component" value="Unassembled WGS sequence"/>
</dbReference>
<reference evidence="8" key="2">
    <citation type="submission" date="2022-01" db="EMBL/GenBank/DDBJ databases">
        <authorList>
            <person name="Zivanovic Y."/>
            <person name="Moreira D."/>
            <person name="Lopez-Garcia P."/>
        </authorList>
    </citation>
    <scope>NUCLEOTIDE SEQUENCE</scope>
    <source>
        <strain evidence="8">G9</strain>
    </source>
</reference>
<keyword evidence="3 6" id="KW-0694">RNA-binding</keyword>
<accession>A0ABT6EZ68</accession>
<comment type="similarity">
    <text evidence="1 6">Belongs to the NusB family.</text>
</comment>